<dbReference type="AlphaFoldDB" id="A0A937XGE5"/>
<reference evidence="2" key="1">
    <citation type="submission" date="2019-03" db="EMBL/GenBank/DDBJ databases">
        <title>Lake Tanganyika Metagenome-Assembled Genomes (MAGs).</title>
        <authorList>
            <person name="Tran P."/>
        </authorList>
    </citation>
    <scope>NUCLEOTIDE SEQUENCE</scope>
    <source>
        <strain evidence="2">K_DeepCast_150m_m2_040</strain>
    </source>
</reference>
<dbReference type="Proteomes" id="UP000779900">
    <property type="component" value="Unassembled WGS sequence"/>
</dbReference>
<name>A0A937XGE5_UNCW3</name>
<keyword evidence="1" id="KW-0732">Signal</keyword>
<proteinExistence type="predicted"/>
<feature type="signal peptide" evidence="1">
    <location>
        <begin position="1"/>
        <end position="19"/>
    </location>
</feature>
<dbReference type="EMBL" id="VGIR01000034">
    <property type="protein sequence ID" value="MBM3331561.1"/>
    <property type="molecule type" value="Genomic_DNA"/>
</dbReference>
<evidence type="ECO:0000313" key="3">
    <source>
        <dbReference type="Proteomes" id="UP000779900"/>
    </source>
</evidence>
<accession>A0A937XGE5</accession>
<dbReference type="Gene3D" id="2.40.160.60">
    <property type="entry name" value="Outer membrane protein transport protein (OMPP1/FadL/TodX)"/>
    <property type="match status" value="1"/>
</dbReference>
<organism evidence="2 3">
    <name type="scientific">candidate division WOR-3 bacterium</name>
    <dbReference type="NCBI Taxonomy" id="2052148"/>
    <lineage>
        <taxon>Bacteria</taxon>
        <taxon>Bacteria division WOR-3</taxon>
    </lineage>
</organism>
<gene>
    <name evidence="2" type="ORF">FJY68_06875</name>
</gene>
<evidence type="ECO:0000313" key="2">
    <source>
        <dbReference type="EMBL" id="MBM3331561.1"/>
    </source>
</evidence>
<dbReference type="NCBIfam" id="NF033709">
    <property type="entry name" value="PorV_fam"/>
    <property type="match status" value="1"/>
</dbReference>
<comment type="caution">
    <text evidence="2">The sequence shown here is derived from an EMBL/GenBank/DDBJ whole genome shotgun (WGS) entry which is preliminary data.</text>
</comment>
<evidence type="ECO:0000256" key="1">
    <source>
        <dbReference type="SAM" id="SignalP"/>
    </source>
</evidence>
<sequence>MKRTLLPLALAAAMGLAQLGPTGPGATFLKIIPDARTAALGGAGVALDSLDANTYYNPANIASGSPMAATWTHERWLWPNMSIDHAGVAYRPDERLGLAANVQYFQTSFASTDERGRTIGTTRWYDVAPSVSAAYRLQPAISAGLTVKAIYQRIAWSGGRVIDFLTSACDVGVQYRPLDALTLGLAVANLGPIIGDHTDAGYYLPRCARLGFAIRPSLPAPISAVLAADVSRNLYPVGSNPHPWHLGGGIELGAAHLAFIRLGYRYEHSLRGLTWGVGIEHRGIRIDVGVDSDTYDQTFRPRSVRFQFSWHL</sequence>
<protein>
    <submittedName>
        <fullName evidence="2">PorV/PorQ family protein</fullName>
    </submittedName>
</protein>
<feature type="chain" id="PRO_5037577704" evidence="1">
    <location>
        <begin position="20"/>
        <end position="312"/>
    </location>
</feature>